<reference evidence="1" key="1">
    <citation type="submission" date="2024-06" db="EMBL/GenBank/DDBJ databases">
        <authorList>
            <person name="Coelho C."/>
            <person name="Bento M."/>
            <person name="Garcia E."/>
            <person name="Camelo A."/>
            <person name="Brandao I."/>
            <person name="Espirito Santo C."/>
            <person name="Trovao J."/>
            <person name="Verissimo A."/>
            <person name="Costa J."/>
            <person name="Tiago I."/>
        </authorList>
    </citation>
    <scope>NUCLEOTIDE SEQUENCE</scope>
    <source>
        <strain evidence="1">KWT182</strain>
    </source>
</reference>
<dbReference type="GO" id="GO:0070573">
    <property type="term" value="F:metallodipeptidase activity"/>
    <property type="evidence" value="ECO:0007669"/>
    <property type="project" value="InterPro"/>
</dbReference>
<gene>
    <name evidence="1" type="ORF">ABK905_10855</name>
</gene>
<proteinExistence type="predicted"/>
<dbReference type="EC" id="3.4.13.-" evidence="1"/>
<dbReference type="AlphaFoldDB" id="A0AAU7QGV2"/>
<protein>
    <submittedName>
        <fullName evidence="1">Membrane dipeptidase</fullName>
        <ecNumber evidence="1">3.4.13.-</ecNumber>
    </submittedName>
</protein>
<keyword evidence="1" id="KW-0645">Protease</keyword>
<dbReference type="SUPFAM" id="SSF51556">
    <property type="entry name" value="Metallo-dependent hydrolases"/>
    <property type="match status" value="1"/>
</dbReference>
<keyword evidence="1" id="KW-0224">Dipeptidase</keyword>
<dbReference type="EMBL" id="CP157947">
    <property type="protein sequence ID" value="XBS71386.1"/>
    <property type="molecule type" value="Genomic_DNA"/>
</dbReference>
<dbReference type="GO" id="GO:0006508">
    <property type="term" value="P:proteolysis"/>
    <property type="evidence" value="ECO:0007669"/>
    <property type="project" value="InterPro"/>
</dbReference>
<name>A0AAU7QGV2_9GAMM</name>
<accession>A0AAU7QGV2</accession>
<organism evidence="1">
    <name type="scientific">Acerihabitans sp. KWT182</name>
    <dbReference type="NCBI Taxonomy" id="3157919"/>
    <lineage>
        <taxon>Bacteria</taxon>
        <taxon>Pseudomonadati</taxon>
        <taxon>Pseudomonadota</taxon>
        <taxon>Gammaproteobacteria</taxon>
        <taxon>Enterobacterales</taxon>
        <taxon>Pectobacteriaceae</taxon>
        <taxon>Acerihabitans</taxon>
    </lineage>
</organism>
<sequence length="116" mass="12423">MNSLSAPARGGVSAINLTAIHPDAQLADALIQLEEARGVIEAMPDVARVVTSVAELRQAHDDHRVGVILGAQNTLMAEPDVRILASFKQLGMRIIQPTYNEKTGSATALLLWEKAI</sequence>
<keyword evidence="1" id="KW-0378">Hydrolase</keyword>
<dbReference type="InterPro" id="IPR008257">
    <property type="entry name" value="Pept_M19"/>
</dbReference>
<dbReference type="Pfam" id="PF01244">
    <property type="entry name" value="Peptidase_M19"/>
    <property type="match status" value="1"/>
</dbReference>
<dbReference type="InterPro" id="IPR032466">
    <property type="entry name" value="Metal_Hydrolase"/>
</dbReference>
<dbReference type="Gene3D" id="3.20.20.140">
    <property type="entry name" value="Metal-dependent hydrolases"/>
    <property type="match status" value="1"/>
</dbReference>
<evidence type="ECO:0000313" key="1">
    <source>
        <dbReference type="EMBL" id="XBS71386.1"/>
    </source>
</evidence>